<feature type="region of interest" description="Disordered" evidence="2">
    <location>
        <begin position="1"/>
        <end position="24"/>
    </location>
</feature>
<dbReference type="PANTHER" id="PTHR46288:SF13">
    <property type="entry name" value="DC1 DOMAIN CONTAINING PROTEIN"/>
    <property type="match status" value="1"/>
</dbReference>
<evidence type="ECO:0000256" key="1">
    <source>
        <dbReference type="ARBA" id="ARBA00022737"/>
    </source>
</evidence>
<evidence type="ECO:0000256" key="2">
    <source>
        <dbReference type="SAM" id="MobiDB-lite"/>
    </source>
</evidence>
<feature type="domain" description="DC1" evidence="3">
    <location>
        <begin position="133"/>
        <end position="181"/>
    </location>
</feature>
<name>A0A022QGN9_ERYGU</name>
<feature type="compositionally biased region" description="Basic residues" evidence="2">
    <location>
        <begin position="15"/>
        <end position="24"/>
    </location>
</feature>
<feature type="domain" description="DC1" evidence="3">
    <location>
        <begin position="77"/>
        <end position="123"/>
    </location>
</feature>
<evidence type="ECO:0000259" key="3">
    <source>
        <dbReference type="Pfam" id="PF03107"/>
    </source>
</evidence>
<dbReference type="eggNOG" id="ENOG502S0HB">
    <property type="taxonomic scope" value="Eukaryota"/>
</dbReference>
<sequence length="182" mass="20552">MFSRGAKERDAIEKKGHHFSHPHPLKPIAYQQTLNLTSPCAACKLKPSGMIYTCTVCKDYFLHKQCFEMPRKIDHLCHEKPLTLLPKTGYAKGYFVCDGCGQTGDGFSYNCDPCGYDLHMLCALMPLFATHESHVHKLDLTFESPEPTKSFACGICGNPGSRQLWLYRCKLCEFNAHLNCAR</sequence>
<keyword evidence="1" id="KW-0677">Repeat</keyword>
<dbReference type="InterPro" id="IPR046349">
    <property type="entry name" value="C1-like_sf"/>
</dbReference>
<keyword evidence="5" id="KW-1185">Reference proteome</keyword>
<dbReference type="EMBL" id="KI631506">
    <property type="protein sequence ID" value="EYU27101.1"/>
    <property type="molecule type" value="Genomic_DNA"/>
</dbReference>
<feature type="domain" description="DC1" evidence="3">
    <location>
        <begin position="19"/>
        <end position="66"/>
    </location>
</feature>
<accession>A0A022QGN9</accession>
<protein>
    <recommendedName>
        <fullName evidence="3">DC1 domain-containing protein</fullName>
    </recommendedName>
</protein>
<gene>
    <name evidence="4" type="ORF">MIMGU_mgv1a018252mg</name>
</gene>
<organism evidence="4 5">
    <name type="scientific">Erythranthe guttata</name>
    <name type="common">Yellow monkey flower</name>
    <name type="synonym">Mimulus guttatus</name>
    <dbReference type="NCBI Taxonomy" id="4155"/>
    <lineage>
        <taxon>Eukaryota</taxon>
        <taxon>Viridiplantae</taxon>
        <taxon>Streptophyta</taxon>
        <taxon>Embryophyta</taxon>
        <taxon>Tracheophyta</taxon>
        <taxon>Spermatophyta</taxon>
        <taxon>Magnoliopsida</taxon>
        <taxon>eudicotyledons</taxon>
        <taxon>Gunneridae</taxon>
        <taxon>Pentapetalae</taxon>
        <taxon>asterids</taxon>
        <taxon>lamiids</taxon>
        <taxon>Lamiales</taxon>
        <taxon>Phrymaceae</taxon>
        <taxon>Erythranthe</taxon>
    </lineage>
</organism>
<dbReference type="AlphaFoldDB" id="A0A022QGN9"/>
<dbReference type="Pfam" id="PF03107">
    <property type="entry name" value="C1_2"/>
    <property type="match status" value="3"/>
</dbReference>
<dbReference type="InterPro" id="IPR004146">
    <property type="entry name" value="DC1"/>
</dbReference>
<reference evidence="4 5" key="1">
    <citation type="journal article" date="2013" name="Proc. Natl. Acad. Sci. U.S.A.">
        <title>Fine-scale variation in meiotic recombination in Mimulus inferred from population shotgun sequencing.</title>
        <authorList>
            <person name="Hellsten U."/>
            <person name="Wright K.M."/>
            <person name="Jenkins J."/>
            <person name="Shu S."/>
            <person name="Yuan Y."/>
            <person name="Wessler S.R."/>
            <person name="Schmutz J."/>
            <person name="Willis J.H."/>
            <person name="Rokhsar D.S."/>
        </authorList>
    </citation>
    <scope>NUCLEOTIDE SEQUENCE [LARGE SCALE GENOMIC DNA]</scope>
    <source>
        <strain evidence="5">cv. DUN x IM62</strain>
    </source>
</reference>
<dbReference type="SUPFAM" id="SSF57889">
    <property type="entry name" value="Cysteine-rich domain"/>
    <property type="match status" value="1"/>
</dbReference>
<feature type="non-terminal residue" evidence="4">
    <location>
        <position position="182"/>
    </location>
</feature>
<dbReference type="Proteomes" id="UP000030748">
    <property type="component" value="Unassembled WGS sequence"/>
</dbReference>
<evidence type="ECO:0000313" key="4">
    <source>
        <dbReference type="EMBL" id="EYU27101.1"/>
    </source>
</evidence>
<feature type="compositionally biased region" description="Basic and acidic residues" evidence="2">
    <location>
        <begin position="1"/>
        <end position="14"/>
    </location>
</feature>
<evidence type="ECO:0000313" key="5">
    <source>
        <dbReference type="Proteomes" id="UP000030748"/>
    </source>
</evidence>
<dbReference type="PANTHER" id="PTHR46288">
    <property type="entry name" value="PHORBOL-ESTER/DAG-TYPE DOMAIN-CONTAINING PROTEIN"/>
    <property type="match status" value="1"/>
</dbReference>
<proteinExistence type="predicted"/>